<keyword evidence="5 20" id="KW-0436">Ligase</keyword>
<evidence type="ECO:0000256" key="12">
    <source>
        <dbReference type="ARBA" id="ARBA00029823"/>
    </source>
</evidence>
<evidence type="ECO:0000259" key="19">
    <source>
        <dbReference type="Pfam" id="PF22689"/>
    </source>
</evidence>
<dbReference type="Gene3D" id="3.40.50.880">
    <property type="match status" value="1"/>
</dbReference>
<evidence type="ECO:0000256" key="10">
    <source>
        <dbReference type="ARBA" id="ARBA00022842"/>
    </source>
</evidence>
<organism evidence="20 21">
    <name type="scientific">Coemansia brasiliensis</name>
    <dbReference type="NCBI Taxonomy" id="2650707"/>
    <lineage>
        <taxon>Eukaryota</taxon>
        <taxon>Fungi</taxon>
        <taxon>Fungi incertae sedis</taxon>
        <taxon>Zoopagomycota</taxon>
        <taxon>Kickxellomycotina</taxon>
        <taxon>Kickxellomycetes</taxon>
        <taxon>Kickxellales</taxon>
        <taxon>Kickxellaceae</taxon>
        <taxon>Coemansia</taxon>
    </lineage>
</organism>
<keyword evidence="21" id="KW-1185">Reference proteome</keyword>
<dbReference type="FunFam" id="3.90.650.10:FF:000002">
    <property type="entry name" value="Phosphoribosylformylglycinamidine synthase"/>
    <property type="match status" value="1"/>
</dbReference>
<feature type="domain" description="PurM-like C-terminal" evidence="16">
    <location>
        <begin position="961"/>
        <end position="1100"/>
    </location>
</feature>
<dbReference type="Pfam" id="PF22689">
    <property type="entry name" value="FGAR-AT_PurM_N-like"/>
    <property type="match status" value="1"/>
</dbReference>
<dbReference type="CDD" id="cd02204">
    <property type="entry name" value="PurL_repeat2"/>
    <property type="match status" value="1"/>
</dbReference>
<dbReference type="FunFam" id="3.30.1330.10:FF:000005">
    <property type="entry name" value="Phosphoribosylformylglycinamidine synthase"/>
    <property type="match status" value="1"/>
</dbReference>
<dbReference type="InterPro" id="IPR055181">
    <property type="entry name" value="FGAR-AT_PurM_N-like"/>
</dbReference>
<comment type="caution">
    <text evidence="20">The sequence shown here is derived from an EMBL/GenBank/DDBJ whole genome shotgun (WGS) entry which is preliminary data.</text>
</comment>
<evidence type="ECO:0000313" key="20">
    <source>
        <dbReference type="EMBL" id="KAJ2850242.1"/>
    </source>
</evidence>
<dbReference type="EC" id="6.3.5.3" evidence="3"/>
<keyword evidence="4" id="KW-0963">Cytoplasm</keyword>
<dbReference type="InterPro" id="IPR036604">
    <property type="entry name" value="PurS-like_sf"/>
</dbReference>
<feature type="domain" description="Phosphoribosylformylglycinamidine synthase linker" evidence="17">
    <location>
        <begin position="261"/>
        <end position="317"/>
    </location>
</feature>
<dbReference type="Gene3D" id="3.90.650.10">
    <property type="entry name" value="PurM-like C-terminal domain"/>
    <property type="match status" value="2"/>
</dbReference>
<dbReference type="Gene3D" id="3.30.1330.10">
    <property type="entry name" value="PurM-like, N-terminal domain"/>
    <property type="match status" value="2"/>
</dbReference>
<proteinExistence type="inferred from homology"/>
<evidence type="ECO:0000256" key="7">
    <source>
        <dbReference type="ARBA" id="ARBA00022741"/>
    </source>
</evidence>
<evidence type="ECO:0000259" key="18">
    <source>
        <dbReference type="Pfam" id="PF18076"/>
    </source>
</evidence>
<feature type="domain" description="Phosphoribosylformylglycinamidine synthase N-terminal" evidence="18">
    <location>
        <begin position="114"/>
        <end position="207"/>
    </location>
</feature>
<feature type="domain" description="PurM-like C-terminal" evidence="16">
    <location>
        <begin position="558"/>
        <end position="715"/>
    </location>
</feature>
<evidence type="ECO:0000256" key="13">
    <source>
        <dbReference type="ARBA" id="ARBA00032632"/>
    </source>
</evidence>
<accession>A0A9W8M099</accession>
<reference evidence="20" key="1">
    <citation type="submission" date="2022-07" db="EMBL/GenBank/DDBJ databases">
        <title>Phylogenomic reconstructions and comparative analyses of Kickxellomycotina fungi.</title>
        <authorList>
            <person name="Reynolds N.K."/>
            <person name="Stajich J.E."/>
            <person name="Barry K."/>
            <person name="Grigoriev I.V."/>
            <person name="Crous P."/>
            <person name="Smith M.E."/>
        </authorList>
    </citation>
    <scope>NUCLEOTIDE SEQUENCE</scope>
    <source>
        <strain evidence="20">NRRL 1566</strain>
    </source>
</reference>
<dbReference type="InterPro" id="IPR010918">
    <property type="entry name" value="PurM-like_C_dom"/>
</dbReference>
<evidence type="ECO:0000256" key="14">
    <source>
        <dbReference type="ARBA" id="ARBA00052585"/>
    </source>
</evidence>
<keyword evidence="7" id="KW-0547">Nucleotide-binding</keyword>
<dbReference type="SUPFAM" id="SSF109736">
    <property type="entry name" value="FGAM synthase PurL, linker domain"/>
    <property type="match status" value="1"/>
</dbReference>
<dbReference type="SUPFAM" id="SSF52317">
    <property type="entry name" value="Class I glutamine amidotransferase-like"/>
    <property type="match status" value="1"/>
</dbReference>
<keyword evidence="8" id="KW-0658">Purine biosynthesis</keyword>
<evidence type="ECO:0000256" key="5">
    <source>
        <dbReference type="ARBA" id="ARBA00022598"/>
    </source>
</evidence>
<dbReference type="PANTHER" id="PTHR10099">
    <property type="entry name" value="PHOSPHORIBOSYLFORMYLGLYCINAMIDINE SYNTHASE"/>
    <property type="match status" value="1"/>
</dbReference>
<dbReference type="EMBL" id="JANBUW010000038">
    <property type="protein sequence ID" value="KAJ2850242.1"/>
    <property type="molecule type" value="Genomic_DNA"/>
</dbReference>
<feature type="domain" description="FGAR-AT PurM N-terminal-like" evidence="19">
    <location>
        <begin position="785"/>
        <end position="944"/>
    </location>
</feature>
<evidence type="ECO:0000256" key="1">
    <source>
        <dbReference type="ARBA" id="ARBA00004920"/>
    </source>
</evidence>
<dbReference type="OrthoDB" id="6666987at2759"/>
<evidence type="ECO:0000256" key="4">
    <source>
        <dbReference type="ARBA" id="ARBA00022490"/>
    </source>
</evidence>
<dbReference type="CDD" id="cd02203">
    <property type="entry name" value="PurL_repeat1"/>
    <property type="match status" value="1"/>
</dbReference>
<dbReference type="InterPro" id="IPR029062">
    <property type="entry name" value="Class_I_gatase-like"/>
</dbReference>
<comment type="pathway">
    <text evidence="1">Purine metabolism; IMP biosynthesis via de novo pathway; 5-amino-1-(5-phospho-D-ribosyl)imidazole from N(2)-formyl-N(1)-(5-phospho-D-ribosyl)glycinamide: step 1/2.</text>
</comment>
<comment type="similarity">
    <text evidence="2">In the N-terminal section; belongs to the FGAMS family.</text>
</comment>
<keyword evidence="9" id="KW-0067">ATP-binding</keyword>
<evidence type="ECO:0000256" key="3">
    <source>
        <dbReference type="ARBA" id="ARBA00012747"/>
    </source>
</evidence>
<dbReference type="InterPro" id="IPR036921">
    <property type="entry name" value="PurM-like_N_sf"/>
</dbReference>
<evidence type="ECO:0000256" key="2">
    <source>
        <dbReference type="ARBA" id="ARBA00008608"/>
    </source>
</evidence>
<dbReference type="Proteomes" id="UP001139887">
    <property type="component" value="Unassembled WGS sequence"/>
</dbReference>
<evidence type="ECO:0000256" key="11">
    <source>
        <dbReference type="ARBA" id="ARBA00022962"/>
    </source>
</evidence>
<dbReference type="Gene3D" id="1.10.8.750">
    <property type="entry name" value="Phosphoribosylformylglycinamidine synthase, linker domain"/>
    <property type="match status" value="1"/>
</dbReference>
<dbReference type="SUPFAM" id="SSF56042">
    <property type="entry name" value="PurM C-terminal domain-like"/>
    <property type="match status" value="2"/>
</dbReference>
<dbReference type="Pfam" id="PF02769">
    <property type="entry name" value="AIRS_C"/>
    <property type="match status" value="2"/>
</dbReference>
<dbReference type="FunFam" id="3.40.50.880:FF:000008">
    <property type="entry name" value="Phosphoribosylformylglycinamidine synthase"/>
    <property type="match status" value="1"/>
</dbReference>
<keyword evidence="11" id="KW-0315">Glutamine amidotransferase</keyword>
<dbReference type="InterPro" id="IPR040707">
    <property type="entry name" value="FGAR-AT_N"/>
</dbReference>
<dbReference type="GO" id="GO:0005737">
    <property type="term" value="C:cytoplasm"/>
    <property type="evidence" value="ECO:0007669"/>
    <property type="project" value="TreeGrafter"/>
</dbReference>
<dbReference type="InterPro" id="IPR010073">
    <property type="entry name" value="PurL_large"/>
</dbReference>
<dbReference type="HAMAP" id="MF_00419">
    <property type="entry name" value="PurL_1"/>
    <property type="match status" value="1"/>
</dbReference>
<dbReference type="SUPFAM" id="SSF55326">
    <property type="entry name" value="PurM N-terminal domain-like"/>
    <property type="match status" value="2"/>
</dbReference>
<evidence type="ECO:0000259" key="16">
    <source>
        <dbReference type="Pfam" id="PF02769"/>
    </source>
</evidence>
<dbReference type="NCBIfam" id="TIGR01735">
    <property type="entry name" value="FGAM_synt"/>
    <property type="match status" value="1"/>
</dbReference>
<keyword evidence="10" id="KW-0460">Magnesium</keyword>
<dbReference type="SUPFAM" id="SSF82697">
    <property type="entry name" value="PurS-like"/>
    <property type="match status" value="1"/>
</dbReference>
<evidence type="ECO:0000256" key="6">
    <source>
        <dbReference type="ARBA" id="ARBA00022723"/>
    </source>
</evidence>
<dbReference type="GO" id="GO:0004642">
    <property type="term" value="F:phosphoribosylformylglycinamidine synthase activity"/>
    <property type="evidence" value="ECO:0007669"/>
    <property type="project" value="UniProtKB-EC"/>
</dbReference>
<dbReference type="NCBIfam" id="NF003672">
    <property type="entry name" value="PRK05297.1"/>
    <property type="match status" value="1"/>
</dbReference>
<dbReference type="Pfam" id="PF18072">
    <property type="entry name" value="FGAR-AT_linker"/>
    <property type="match status" value="1"/>
</dbReference>
<protein>
    <recommendedName>
        <fullName evidence="15">Phosphoribosylformylglycinamidine synthase</fullName>
        <ecNumber evidence="3">6.3.5.3</ecNumber>
    </recommendedName>
    <alternativeName>
        <fullName evidence="13">Formylglycinamide ribonucleotide amidotransferase</fullName>
    </alternativeName>
    <alternativeName>
        <fullName evidence="12">Formylglycinamide ribotide amidotransferase</fullName>
    </alternativeName>
</protein>
<evidence type="ECO:0000259" key="17">
    <source>
        <dbReference type="Pfam" id="PF18072"/>
    </source>
</evidence>
<sequence length="1465" mass="157124">MPMLVVPGRSQALSGFRLSSLIEKFPFPPGAIASMQSHHVHFIDFDPAYGDSNVAAVLKAAHEEHTPKVTSALAPDCAENVWAIIATLLRVPGESGAPKASIQLVSDSKDPQEQQQYLTEKQREIWVLPRRGTISPWSSKATDIFGLCGLSNVVRRVERGIVYRITFADDFEIPQAKLSEHHQIVNAGSDRMTEAVYESCPPASLIFAQAEPRPLREVPIRDSTADQKELARPIRNIEAAAKQEESDSASAMTTDAAVAVLARANRELGLALAPDEIAYLVDAYLGTQAAADGIARNPTDTELMMFAQVNSEHCRHKIFRASWTIDGRAQEKSLFDWIRATQKAHPEHVLSAYSDNAAVLEAAQASNIREWAPLDSDGQRWALRDSGAVHIVAKVETHNHPTLISPFPGAATGTGGEIRDEGAVGRGSHPKCGLAGFTVSDLRIPGFSQPWEEATADVAFPAHVASALDIMLEAPLGAAAFANEFGRPAILGYFRTYLQRVPTGMPPLQPQDSDSSAAQLTDEPDMDCEVRGFHKPIMLAGGMGSVRAEHMLKTPFAPGARLVVLGGPSMLIGLGGGAASSVAAGTQAQDLDFASVQRGNPEMQRRCQMVLDTCTALGAANPIAFVHDVGAGGLSNALTELVHDSGLGAEIEIRDVPSADAALSPMEIWCNESQERYVLAVTPDNLPAFERIAKRERCPFAVVGTAMAELRLRVTDRLLGGHVIDMPMDVLFGKPPKMSRDADSLLAPRVVFDGSLVRYLPTASAPGARLRDAVERVLRLPSVASKGFLITIGDRSVTGLVARDPMVGPWQVPVADVAVTCSGYDSSLRTGEAMALGERPALAVVDAGAASRMAVAESLLNLAAASVPDLSWVKLSANWMAAASHAGEGARLYAAVRALSELCMDLGISVPVGKDSMSMQLRSSGDGVPPVTAPVALVVTAFAAVQNTRATLTPQLQQGGDSVLLFVDLAGGKRRLGGSALAQVYSRTGAHVPDVENPAALRTFFNALQQPQMRNSVLAYHDRSDGGLFVTLAEMAFAGHVGIDVDLAALLSSNASDSEVIETLFNEELGAVLQVAKTQAADVLETLTQAGVQAVQIGSVGCTLPDADSNVDVVRFRAGHSVLFEATRSSLWSMWAETSFRMQSLRDHPQCAAEEFQLLQTDADRGLRYSLTYDPAQMAAQIPPEPTANGSGSRPRVAVLREQGVNSHAEMAYAFYQAGFDAVDVHMTDVLAQRVDLAQFVGLAAVGGFSYGDVLGAGAGWAKSILLSPHARAQFAAFFQRSDTFALGVCNGCQMLSNLRDLIPGTESWPYFVANESERYEGRVVMVQPTAEAAQASVFFENMVGSQLPIVVAHGEGRAQFASAEARQRFIEQRLAAVKYVDRRDYSVGDERIPYPMNPNGADLNVAAAVTPDGRVLAIMPHPERVVRTEANSYVPRDGLESWEHGPWARLFINARRWIHRQTGI</sequence>
<dbReference type="PANTHER" id="PTHR10099:SF1">
    <property type="entry name" value="PHOSPHORIBOSYLFORMYLGLYCINAMIDINE SYNTHASE"/>
    <property type="match status" value="1"/>
</dbReference>
<dbReference type="GO" id="GO:0005524">
    <property type="term" value="F:ATP binding"/>
    <property type="evidence" value="ECO:0007669"/>
    <property type="project" value="UniProtKB-KW"/>
</dbReference>
<dbReference type="SMART" id="SM01211">
    <property type="entry name" value="GATase_5"/>
    <property type="match status" value="1"/>
</dbReference>
<comment type="catalytic activity">
    <reaction evidence="14">
        <text>N(2)-formyl-N(1)-(5-phospho-beta-D-ribosyl)glycinamide + L-glutamine + ATP + H2O = 2-formamido-N(1)-(5-O-phospho-beta-D-ribosyl)acetamidine + L-glutamate + ADP + phosphate + H(+)</text>
        <dbReference type="Rhea" id="RHEA:17129"/>
        <dbReference type="ChEBI" id="CHEBI:15377"/>
        <dbReference type="ChEBI" id="CHEBI:15378"/>
        <dbReference type="ChEBI" id="CHEBI:29985"/>
        <dbReference type="ChEBI" id="CHEBI:30616"/>
        <dbReference type="ChEBI" id="CHEBI:43474"/>
        <dbReference type="ChEBI" id="CHEBI:58359"/>
        <dbReference type="ChEBI" id="CHEBI:147286"/>
        <dbReference type="ChEBI" id="CHEBI:147287"/>
        <dbReference type="ChEBI" id="CHEBI:456216"/>
        <dbReference type="EC" id="6.3.5.3"/>
    </reaction>
</comment>
<name>A0A9W8M099_9FUNG</name>
<evidence type="ECO:0000313" key="21">
    <source>
        <dbReference type="Proteomes" id="UP001139887"/>
    </source>
</evidence>
<gene>
    <name evidence="20" type="primary">ADE6</name>
    <name evidence="20" type="ORF">IWW36_002038</name>
</gene>
<dbReference type="PROSITE" id="PS51273">
    <property type="entry name" value="GATASE_TYPE_1"/>
    <property type="match status" value="1"/>
</dbReference>
<dbReference type="InterPro" id="IPR041609">
    <property type="entry name" value="PurL_linker"/>
</dbReference>
<dbReference type="GO" id="GO:0006189">
    <property type="term" value="P:'de novo' IMP biosynthetic process"/>
    <property type="evidence" value="ECO:0007669"/>
    <property type="project" value="InterPro"/>
</dbReference>
<evidence type="ECO:0000256" key="15">
    <source>
        <dbReference type="ARBA" id="ARBA00071729"/>
    </source>
</evidence>
<dbReference type="CDD" id="cd01740">
    <property type="entry name" value="GATase1_FGAR_AT"/>
    <property type="match status" value="1"/>
</dbReference>
<dbReference type="Pfam" id="PF13507">
    <property type="entry name" value="GATase_5"/>
    <property type="match status" value="1"/>
</dbReference>
<dbReference type="GO" id="GO:0046872">
    <property type="term" value="F:metal ion binding"/>
    <property type="evidence" value="ECO:0007669"/>
    <property type="project" value="UniProtKB-KW"/>
</dbReference>
<keyword evidence="6" id="KW-0479">Metal-binding</keyword>
<evidence type="ECO:0000256" key="8">
    <source>
        <dbReference type="ARBA" id="ARBA00022755"/>
    </source>
</evidence>
<dbReference type="InterPro" id="IPR036676">
    <property type="entry name" value="PurM-like_C_sf"/>
</dbReference>
<evidence type="ECO:0000256" key="9">
    <source>
        <dbReference type="ARBA" id="ARBA00022840"/>
    </source>
</evidence>
<dbReference type="Pfam" id="PF18076">
    <property type="entry name" value="FGAR-AT_N"/>
    <property type="match status" value="1"/>
</dbReference>